<feature type="domain" description="Reverse transcriptase Ty1/copia-type" evidence="2">
    <location>
        <begin position="14"/>
        <end position="200"/>
    </location>
</feature>
<dbReference type="SUPFAM" id="SSF56672">
    <property type="entry name" value="DNA/RNA polymerases"/>
    <property type="match status" value="1"/>
</dbReference>
<proteinExistence type="predicted"/>
<dbReference type="InterPro" id="IPR043502">
    <property type="entry name" value="DNA/RNA_pol_sf"/>
</dbReference>
<dbReference type="Pfam" id="PF07727">
    <property type="entry name" value="RVT_2"/>
    <property type="match status" value="1"/>
</dbReference>
<evidence type="ECO:0000256" key="1">
    <source>
        <dbReference type="SAM" id="SignalP"/>
    </source>
</evidence>
<evidence type="ECO:0000259" key="2">
    <source>
        <dbReference type="Pfam" id="PF07727"/>
    </source>
</evidence>
<dbReference type="PANTHER" id="PTHR11439:SF524">
    <property type="entry name" value="RNA-DIRECTED DNA POLYMERASE, PROTEIN KINASE RLK-PELLE-DLSV FAMILY"/>
    <property type="match status" value="1"/>
</dbReference>
<name>A0ABQ5EFT0_9ASTR</name>
<evidence type="ECO:0000313" key="3">
    <source>
        <dbReference type="EMBL" id="GJT49784.1"/>
    </source>
</evidence>
<keyword evidence="4" id="KW-1185">Reference proteome</keyword>
<comment type="caution">
    <text evidence="3">The sequence shown here is derived from an EMBL/GenBank/DDBJ whole genome shotgun (WGS) entry which is preliminary data.</text>
</comment>
<dbReference type="PANTHER" id="PTHR11439">
    <property type="entry name" value="GAG-POL-RELATED RETROTRANSPOSON"/>
    <property type="match status" value="1"/>
</dbReference>
<protein>
    <submittedName>
        <fullName evidence="3">Ribonuclease H-like domain-containing protein</fullName>
    </submittedName>
</protein>
<accession>A0ABQ5EFT0</accession>
<organism evidence="3 4">
    <name type="scientific">Tanacetum coccineum</name>
    <dbReference type="NCBI Taxonomy" id="301880"/>
    <lineage>
        <taxon>Eukaryota</taxon>
        <taxon>Viridiplantae</taxon>
        <taxon>Streptophyta</taxon>
        <taxon>Embryophyta</taxon>
        <taxon>Tracheophyta</taxon>
        <taxon>Spermatophyta</taxon>
        <taxon>Magnoliopsida</taxon>
        <taxon>eudicotyledons</taxon>
        <taxon>Gunneridae</taxon>
        <taxon>Pentapetalae</taxon>
        <taxon>asterids</taxon>
        <taxon>campanulids</taxon>
        <taxon>Asterales</taxon>
        <taxon>Asteraceae</taxon>
        <taxon>Asteroideae</taxon>
        <taxon>Anthemideae</taxon>
        <taxon>Anthemidinae</taxon>
        <taxon>Tanacetum</taxon>
    </lineage>
</organism>
<dbReference type="CDD" id="cd09272">
    <property type="entry name" value="RNase_HI_RT_Ty1"/>
    <property type="match status" value="1"/>
</dbReference>
<reference evidence="3" key="2">
    <citation type="submission" date="2022-01" db="EMBL/GenBank/DDBJ databases">
        <authorList>
            <person name="Yamashiro T."/>
            <person name="Shiraishi A."/>
            <person name="Satake H."/>
            <person name="Nakayama K."/>
        </authorList>
    </citation>
    <scope>NUCLEOTIDE SEQUENCE</scope>
</reference>
<feature type="signal peptide" evidence="1">
    <location>
        <begin position="1"/>
        <end position="21"/>
    </location>
</feature>
<feature type="chain" id="PRO_5046495528" evidence="1">
    <location>
        <begin position="22"/>
        <end position="395"/>
    </location>
</feature>
<dbReference type="InterPro" id="IPR013103">
    <property type="entry name" value="RVT_2"/>
</dbReference>
<evidence type="ECO:0000313" key="4">
    <source>
        <dbReference type="Proteomes" id="UP001151760"/>
    </source>
</evidence>
<dbReference type="Proteomes" id="UP001151760">
    <property type="component" value="Unassembled WGS sequence"/>
</dbReference>
<keyword evidence="1" id="KW-0732">Signal</keyword>
<gene>
    <name evidence="3" type="ORF">Tco_0975941</name>
</gene>
<sequence length="395" mass="45103">MCPLILSSLVLMLTFSPVVKPATIRTVLSLAISRDWPTHQLDVKNAFLHGHLSKIVYMHQPPGFVNSTHPDYVCHLQHSLYGLKHAPRAWFQRFASFAIRIGFQHSKTDTSLFIFDRGSDIEYLLLYLDDIILTASSTLLLRRIIVMLHGEFSMTDLGSFNYFFVISAQRYASGMFLSQSKFAEEILEWARMQNCNPCRTLVDSESKLGHVGDLVSDFNLYRSLASSIQYLTFTRPNLSYVVQQVCLYMHDPCESHFTALKCILRYVRGTIDHGLLLHFSSTTQLTAYTDADWAGCPVTLSRSSAGSEYHSVANVVAETAWIRNLLRELHAPFFTSTLGYYDNVRALYMSTNPVQHQRTKHIEIDIHFVRDFVVSGHVRVLHACPFAFSVCKYFF</sequence>
<reference evidence="3" key="1">
    <citation type="journal article" date="2022" name="Int. J. Mol. Sci.">
        <title>Draft Genome of Tanacetum Coccineum: Genomic Comparison of Closely Related Tanacetum-Family Plants.</title>
        <authorList>
            <person name="Yamashiro T."/>
            <person name="Shiraishi A."/>
            <person name="Nakayama K."/>
            <person name="Satake H."/>
        </authorList>
    </citation>
    <scope>NUCLEOTIDE SEQUENCE</scope>
</reference>
<dbReference type="EMBL" id="BQNB010016266">
    <property type="protein sequence ID" value="GJT49784.1"/>
    <property type="molecule type" value="Genomic_DNA"/>
</dbReference>